<dbReference type="InterPro" id="IPR020051">
    <property type="entry name" value="SagB-type_dehydrogenase"/>
</dbReference>
<dbReference type="AlphaFoldDB" id="A0A3E0I5R8"/>
<evidence type="ECO:0000313" key="2">
    <source>
        <dbReference type="EMBL" id="REH53876.1"/>
    </source>
</evidence>
<dbReference type="GO" id="GO:0016491">
    <property type="term" value="F:oxidoreductase activity"/>
    <property type="evidence" value="ECO:0007669"/>
    <property type="project" value="InterPro"/>
</dbReference>
<organism evidence="2 3">
    <name type="scientific">Kutzneria buriramensis</name>
    <dbReference type="NCBI Taxonomy" id="1045776"/>
    <lineage>
        <taxon>Bacteria</taxon>
        <taxon>Bacillati</taxon>
        <taxon>Actinomycetota</taxon>
        <taxon>Actinomycetes</taxon>
        <taxon>Pseudonocardiales</taxon>
        <taxon>Pseudonocardiaceae</taxon>
        <taxon>Kutzneria</taxon>
    </lineage>
</organism>
<proteinExistence type="predicted"/>
<reference evidence="2 3" key="1">
    <citation type="submission" date="2018-08" db="EMBL/GenBank/DDBJ databases">
        <title>Genomic Encyclopedia of Archaeal and Bacterial Type Strains, Phase II (KMG-II): from individual species to whole genera.</title>
        <authorList>
            <person name="Goeker M."/>
        </authorList>
    </citation>
    <scope>NUCLEOTIDE SEQUENCE [LARGE SCALE GENOMIC DNA]</scope>
    <source>
        <strain evidence="2 3">DSM 45791</strain>
    </source>
</reference>
<dbReference type="Proteomes" id="UP000256269">
    <property type="component" value="Unassembled WGS sequence"/>
</dbReference>
<comment type="caution">
    <text evidence="2">The sequence shown here is derived from an EMBL/GenBank/DDBJ whole genome shotgun (WGS) entry which is preliminary data.</text>
</comment>
<gene>
    <name evidence="2" type="ORF">BCF44_10297</name>
</gene>
<accession>A0A3E0I5R8</accession>
<dbReference type="InterPro" id="IPR000415">
    <property type="entry name" value="Nitroreductase-like"/>
</dbReference>
<evidence type="ECO:0000313" key="3">
    <source>
        <dbReference type="Proteomes" id="UP000256269"/>
    </source>
</evidence>
<dbReference type="InterPro" id="IPR052544">
    <property type="entry name" value="Bacteriocin_Proc_Enz"/>
</dbReference>
<keyword evidence="3" id="KW-1185">Reference proteome</keyword>
<dbReference type="RefSeq" id="WP_170217349.1">
    <property type="nucleotide sequence ID" value="NZ_CP144375.1"/>
</dbReference>
<feature type="domain" description="Nitroreductase" evidence="1">
    <location>
        <begin position="162"/>
        <end position="337"/>
    </location>
</feature>
<name>A0A3E0I5R8_9PSEU</name>
<sequence>MRLRISACGGVFAVDGQVVWDDYLDQRQYVLGTDSDEVLRWFIRWRDRDSVPERLRHRVDVLLANDVLIAEGSQRDAQEQAVLHAWGRWGPVARAYHYSTRTTRVTRFLSSDEQARDFADRLALHEPPEPASTFRDTKRVALPTAEEAQWQHRDLLDVLYLRRSHRAFGAGPVPLTSLGALLQVSAGTVRVEERSGTVFKTAPSGGGRHPTELYPVVRDVAGLPPGIYHYDSRTHELALLGGLVGDAELVAACGDQQWVTGAGLVVFYTSVFGRNMWKHDSPRTYRVLQLDAGHMNQNLSLLATALGLRTTFTAAIRDELVEELIGCDPATELAIGCAVIGT</sequence>
<dbReference type="Gene3D" id="3.40.109.10">
    <property type="entry name" value="NADH Oxidase"/>
    <property type="match status" value="1"/>
</dbReference>
<dbReference type="InterPro" id="IPR029479">
    <property type="entry name" value="Nitroreductase"/>
</dbReference>
<protein>
    <submittedName>
        <fullName evidence="2">SagB-type dehydrogenase family enzyme</fullName>
    </submittedName>
</protein>
<dbReference type="CDD" id="cd02142">
    <property type="entry name" value="McbC_SagB-like_oxidoreductase"/>
    <property type="match status" value="1"/>
</dbReference>
<dbReference type="EMBL" id="QUNO01000002">
    <property type="protein sequence ID" value="REH53876.1"/>
    <property type="molecule type" value="Genomic_DNA"/>
</dbReference>
<dbReference type="NCBIfam" id="TIGR03605">
    <property type="entry name" value="antibiot_sagB"/>
    <property type="match status" value="1"/>
</dbReference>
<dbReference type="SUPFAM" id="SSF55469">
    <property type="entry name" value="FMN-dependent nitroreductase-like"/>
    <property type="match status" value="1"/>
</dbReference>
<evidence type="ECO:0000259" key="1">
    <source>
        <dbReference type="Pfam" id="PF00881"/>
    </source>
</evidence>
<dbReference type="Pfam" id="PF00881">
    <property type="entry name" value="Nitroreductase"/>
    <property type="match status" value="1"/>
</dbReference>
<dbReference type="PANTHER" id="PTHR43745">
    <property type="entry name" value="NITROREDUCTASE MJ1384-RELATED"/>
    <property type="match status" value="1"/>
</dbReference>
<dbReference type="PANTHER" id="PTHR43745:SF2">
    <property type="entry name" value="NITROREDUCTASE MJ1384-RELATED"/>
    <property type="match status" value="1"/>
</dbReference>